<reference evidence="3" key="1">
    <citation type="submission" date="2016-11" db="EMBL/GenBank/DDBJ databases">
        <authorList>
            <person name="Varghese N."/>
            <person name="Submissions S."/>
        </authorList>
    </citation>
    <scope>NUCLEOTIDE SEQUENCE [LARGE SCALE GENOMIC DNA]</scope>
    <source>
        <strain evidence="3">UWOS</strain>
    </source>
</reference>
<feature type="chain" id="PRO_5012680680" evidence="1">
    <location>
        <begin position="22"/>
        <end position="403"/>
    </location>
</feature>
<name>A0A1M6VSU0_9BACT</name>
<proteinExistence type="predicted"/>
<feature type="signal peptide" evidence="1">
    <location>
        <begin position="1"/>
        <end position="21"/>
    </location>
</feature>
<dbReference type="EMBL" id="FRAW01000020">
    <property type="protein sequence ID" value="SHK84540.1"/>
    <property type="molecule type" value="Genomic_DNA"/>
</dbReference>
<evidence type="ECO:0000256" key="1">
    <source>
        <dbReference type="SAM" id="SignalP"/>
    </source>
</evidence>
<organism evidence="2 3">
    <name type="scientific">Fibrobacter intestinalis</name>
    <dbReference type="NCBI Taxonomy" id="28122"/>
    <lineage>
        <taxon>Bacteria</taxon>
        <taxon>Pseudomonadati</taxon>
        <taxon>Fibrobacterota</taxon>
        <taxon>Fibrobacteria</taxon>
        <taxon>Fibrobacterales</taxon>
        <taxon>Fibrobacteraceae</taxon>
        <taxon>Fibrobacter</taxon>
    </lineage>
</organism>
<dbReference type="Proteomes" id="UP000184275">
    <property type="component" value="Unassembled WGS sequence"/>
</dbReference>
<sequence length="403" mass="43566">MRDSRLQKILFTLSLFATCMAGCSQSEKTEGPNPLKTSVHLDAVCKSLPLTDSLVLDLVGPDTFHVVLGDLETSVDKLLNPGSWNFYAKYYANGLLVQQGEVAAELSAGEEVNISISMRAVAGFLFVRIPLGLTNPMDIASGELSLVSGKDSQSYPLSFTAEAATVSTGMLVIGQTYDVHLELLSSSGELLYQMDSQVLIDGENFALNWELNSLHADVSLSIKSDSLSTFSATAFLPSKLRAPKAGDLTITEFMTEGKDEFVEYYNASLDTLDLQGCSLWATSSSSFKSMVEIPETVLLPPDAFLIFGNDSMPGRDIPVKLSMPGTKGSIALRCGELTIDSLFYVSEKTVTADTTGAYAGISPFAVDSKWSLQLPLENYKNRENGLSWCNGEFSLHQKANCAD</sequence>
<evidence type="ECO:0000313" key="2">
    <source>
        <dbReference type="EMBL" id="SHK84540.1"/>
    </source>
</evidence>
<dbReference type="SUPFAM" id="SSF74853">
    <property type="entry name" value="Lamin A/C globular tail domain"/>
    <property type="match status" value="1"/>
</dbReference>
<dbReference type="RefSeq" id="WP_143159430.1">
    <property type="nucleotide sequence ID" value="NZ_FRAW01000020.1"/>
</dbReference>
<keyword evidence="1" id="KW-0732">Signal</keyword>
<dbReference type="AlphaFoldDB" id="A0A1M6VSU0"/>
<accession>A0A1M6VSU0</accession>
<keyword evidence="3" id="KW-1185">Reference proteome</keyword>
<protein>
    <submittedName>
        <fullName evidence="2">Lamin Tail Domain</fullName>
    </submittedName>
</protein>
<evidence type="ECO:0000313" key="3">
    <source>
        <dbReference type="Proteomes" id="UP000184275"/>
    </source>
</evidence>
<dbReference type="InterPro" id="IPR036415">
    <property type="entry name" value="Lamin_tail_dom_sf"/>
</dbReference>
<gene>
    <name evidence="2" type="ORF">SAMN05720469_12025</name>
</gene>